<gene>
    <name evidence="7" type="ordered locus">bpr_I0881</name>
</gene>
<evidence type="ECO:0000256" key="3">
    <source>
        <dbReference type="ARBA" id="ARBA00022597"/>
    </source>
</evidence>
<dbReference type="PROSITE" id="PS51257">
    <property type="entry name" value="PROKAR_LIPOPROTEIN"/>
    <property type="match status" value="1"/>
</dbReference>
<organism evidence="7 8">
    <name type="scientific">Butyrivibrio proteoclasticus (strain ATCC 51982 / DSM 14932 / B316)</name>
    <name type="common">Clostridium proteoclasticum</name>
    <dbReference type="NCBI Taxonomy" id="515622"/>
    <lineage>
        <taxon>Bacteria</taxon>
        <taxon>Bacillati</taxon>
        <taxon>Bacillota</taxon>
        <taxon>Clostridia</taxon>
        <taxon>Lachnospirales</taxon>
        <taxon>Lachnospiraceae</taxon>
        <taxon>Butyrivibrio</taxon>
    </lineage>
</organism>
<keyword evidence="3" id="KW-0762">Sugar transport</keyword>
<feature type="signal peptide" evidence="5">
    <location>
        <begin position="1"/>
        <end position="20"/>
    </location>
</feature>
<keyword evidence="8" id="KW-1185">Reference proteome</keyword>
<proteinExistence type="predicted"/>
<dbReference type="InterPro" id="IPR028082">
    <property type="entry name" value="Peripla_BP_I"/>
</dbReference>
<feature type="chain" id="PRO_5039338174" evidence="5">
    <location>
        <begin position="21"/>
        <end position="354"/>
    </location>
</feature>
<dbReference type="STRING" id="515622.bpr_I0881"/>
<dbReference type="GO" id="GO:0030288">
    <property type="term" value="C:outer membrane-bounded periplasmic space"/>
    <property type="evidence" value="ECO:0007669"/>
    <property type="project" value="TreeGrafter"/>
</dbReference>
<dbReference type="eggNOG" id="COG1879">
    <property type="taxonomic scope" value="Bacteria"/>
</dbReference>
<dbReference type="GO" id="GO:0030246">
    <property type="term" value="F:carbohydrate binding"/>
    <property type="evidence" value="ECO:0007669"/>
    <property type="project" value="TreeGrafter"/>
</dbReference>
<evidence type="ECO:0000256" key="4">
    <source>
        <dbReference type="ARBA" id="ARBA00022729"/>
    </source>
</evidence>
<evidence type="ECO:0000259" key="6">
    <source>
        <dbReference type="Pfam" id="PF13407"/>
    </source>
</evidence>
<evidence type="ECO:0000256" key="1">
    <source>
        <dbReference type="ARBA" id="ARBA00004196"/>
    </source>
</evidence>
<dbReference type="HOGENOM" id="CLU_037628_3_1_9"/>
<dbReference type="AlphaFoldDB" id="E0S1E8"/>
<dbReference type="Pfam" id="PF13407">
    <property type="entry name" value="Peripla_BP_4"/>
    <property type="match status" value="1"/>
</dbReference>
<evidence type="ECO:0000313" key="7">
    <source>
        <dbReference type="EMBL" id="ADL33623.1"/>
    </source>
</evidence>
<dbReference type="PANTHER" id="PTHR30036">
    <property type="entry name" value="D-XYLOSE-BINDING PERIPLASMIC PROTEIN"/>
    <property type="match status" value="1"/>
</dbReference>
<name>E0S1E8_BUTPB</name>
<evidence type="ECO:0000256" key="5">
    <source>
        <dbReference type="SAM" id="SignalP"/>
    </source>
</evidence>
<dbReference type="SUPFAM" id="SSF53822">
    <property type="entry name" value="Periplasmic binding protein-like I"/>
    <property type="match status" value="1"/>
</dbReference>
<reference evidence="7 8" key="1">
    <citation type="journal article" date="2010" name="PLoS ONE">
        <title>The glycobiome of the rumen bacterium Butyrivibrio proteoclasticus B316(T) highlights adaptation to a polysaccharide-rich environment.</title>
        <authorList>
            <person name="Kelly W.J."/>
            <person name="Leahy S.C."/>
            <person name="Altermann E."/>
            <person name="Yeoman C.J."/>
            <person name="Dunne J.C."/>
            <person name="Kong Z."/>
            <person name="Pacheco D.M."/>
            <person name="Li D."/>
            <person name="Noel S.J."/>
            <person name="Moon C.D."/>
            <person name="Cookson A.L."/>
            <person name="Attwood G.T."/>
        </authorList>
    </citation>
    <scope>NUCLEOTIDE SEQUENCE [LARGE SCALE GENOMIC DNA]</scope>
    <source>
        <strain evidence="8">ATCC 51982 / DSM 14932 / B316</strain>
    </source>
</reference>
<sequence>MKKKMICYMIIAALALSLMAGCSNTQESEPVQESVAYSSYSDAKVGVCIYQKSDNFMSLFSSELVKYLVSRGFSKDNIILYDSNNDENVQLSQVEELIASGINALIINPVNSSVAHSITDMASASNIPLVYINREPSGDEENRWEMYQLNVCYVGCDARQSGIYQGEILLSLGKNKLDHNGDGKIQYFMIEGAPENIDAGYRTLYSVSALQNSEMEMDCLLDEVGNWDETTASLLVSKGIQNGLKPEVIICNNDAMALGAIKAAEKSGLVPGEDVYIVGVDALPEAIEMIKAGKLAGTVYNDYVLQSHKSADAVINYLKGIDNEHYIGCDYVKVDIDNAESIAGLTNTDEEDID</sequence>
<dbReference type="Proteomes" id="UP000001299">
    <property type="component" value="Chromosome 1"/>
</dbReference>
<protein>
    <submittedName>
        <fullName evidence="7">Sugar ABC transporter substrate-binding protein</fullName>
    </submittedName>
</protein>
<dbReference type="Gene3D" id="3.40.50.2300">
    <property type="match status" value="2"/>
</dbReference>
<evidence type="ECO:0000256" key="2">
    <source>
        <dbReference type="ARBA" id="ARBA00022448"/>
    </source>
</evidence>
<accession>E0S1E8</accession>
<keyword evidence="2" id="KW-0813">Transport</keyword>
<comment type="subcellular location">
    <subcellularLocation>
        <location evidence="1">Cell envelope</location>
    </subcellularLocation>
</comment>
<dbReference type="InterPro" id="IPR050555">
    <property type="entry name" value="Bact_Solute-Bind_Prot2"/>
</dbReference>
<dbReference type="EMBL" id="CP001810">
    <property type="protein sequence ID" value="ADL33623.1"/>
    <property type="molecule type" value="Genomic_DNA"/>
</dbReference>
<dbReference type="PANTHER" id="PTHR30036:SF2">
    <property type="entry name" value="D-GALACTOSE_METHYL-GALACTOSIDE BINDING PERIPLASMIC PROTEIN MGLB"/>
    <property type="match status" value="1"/>
</dbReference>
<evidence type="ECO:0000313" key="8">
    <source>
        <dbReference type="Proteomes" id="UP000001299"/>
    </source>
</evidence>
<keyword evidence="4 5" id="KW-0732">Signal</keyword>
<dbReference type="KEGG" id="bpb:bpr_I0881"/>
<dbReference type="InterPro" id="IPR025997">
    <property type="entry name" value="SBP_2_dom"/>
</dbReference>
<dbReference type="RefSeq" id="WP_013280279.1">
    <property type="nucleotide sequence ID" value="NC_014387.1"/>
</dbReference>
<feature type="domain" description="Periplasmic binding protein" evidence="6">
    <location>
        <begin position="45"/>
        <end position="320"/>
    </location>
</feature>